<protein>
    <submittedName>
        <fullName evidence="2">NACHT domain-containing protein</fullName>
    </submittedName>
</protein>
<dbReference type="SUPFAM" id="SSF52540">
    <property type="entry name" value="P-loop containing nucleoside triphosphate hydrolases"/>
    <property type="match status" value="1"/>
</dbReference>
<dbReference type="PANTHER" id="PTHR46844">
    <property type="entry name" value="SLR5058 PROTEIN"/>
    <property type="match status" value="1"/>
</dbReference>
<dbReference type="RefSeq" id="WP_210757701.1">
    <property type="nucleotide sequence ID" value="NZ_CP060139.1"/>
</dbReference>
<reference evidence="2 3" key="1">
    <citation type="submission" date="2020-08" db="EMBL/GenBank/DDBJ databases">
        <title>Croceimicrobium hydrocarbonivorans gen. nov., sp. nov., a novel marine bacterium isolated from a bacterial consortium that degrades polyethylene terephthalate.</title>
        <authorList>
            <person name="Liu R."/>
        </authorList>
    </citation>
    <scope>NUCLEOTIDE SEQUENCE [LARGE SCALE GENOMIC DNA]</scope>
    <source>
        <strain evidence="2 3">A20-9</strain>
    </source>
</reference>
<dbReference type="InterPro" id="IPR007111">
    <property type="entry name" value="NACHT_NTPase"/>
</dbReference>
<dbReference type="Gene3D" id="3.40.50.300">
    <property type="entry name" value="P-loop containing nucleotide triphosphate hydrolases"/>
    <property type="match status" value="1"/>
</dbReference>
<evidence type="ECO:0000259" key="1">
    <source>
        <dbReference type="Pfam" id="PF05729"/>
    </source>
</evidence>
<name>A0A7H0VBR7_9FLAO</name>
<proteinExistence type="predicted"/>
<evidence type="ECO:0000313" key="3">
    <source>
        <dbReference type="Proteomes" id="UP000516305"/>
    </source>
</evidence>
<dbReference type="EMBL" id="CP060139">
    <property type="protein sequence ID" value="QNR23165.1"/>
    <property type="molecule type" value="Genomic_DNA"/>
</dbReference>
<sequence>MTNKEEKLAYLHSIKKETEIHTLLEELLPELGYSDVIITHEKGNEPEYGKDLVCSKMDDIEGKKDWIAFVVKKGKVSGSAGVVKEIDDQVAECFEYPYKSLHQTKTIPINKVKVVTNQHFSSGAKNKIFNGNAEKKANIDFWDDEKLVYFIDKYYPKYWLQGSKQYKKYVERIQERIKSDSLVKSLSIDDKKSEKFLNSIIEPKLSERITNEDGSIKWVGKKSNTIITIPDNSIIIGEPGSGKSTLFKSLSNEIITQNSLRNHTEFYPVILTFKEVASTGFDLEKALEYFFSKDWLEDLSIDVSQILKTNSCVIFIDALDELPQLDLKEKALDAIGEFKTNFPEIRVICSSRPSDYLFHNCETAGFRYLEINDLNREQVESFLYNYFGENVIKSKSLLKSLKDSEILEKLPKTPLTIALITILFDEKEVEIPATISDLYENFVNLLIGKVTAQDSFDLIESGAKHRILCHIAKSFHVSLKRSMPRGEVEKLISDYALERGQSLESSKMLNELLDQIGLLYLNDKEEIEFKHQSFQEYFTAFEIFHHRQADRSLFVDKFNDLWWQNVAIFFAGMSKDAPQLLNDILSHSSPQTLSETITNIGGIGKLLQALYNTPIEAREKGIETGLQNTYKAVNKIEVEQDEHFDFWKNFSTYGLMQILGGWFMHNYWSVTLQKPLENWFDSNIQRLEANKDDENLEYMLYLTSGILASDDFQSFERLEKLVSTSSLKNLNLLATYDTHLKRILKHLPKEFKRNEDLKSIQRKLKKKIRAIPSFAEIVNEPIKAKLKE</sequence>
<feature type="domain" description="NACHT" evidence="1">
    <location>
        <begin position="233"/>
        <end position="389"/>
    </location>
</feature>
<dbReference type="Pfam" id="PF05729">
    <property type="entry name" value="NACHT"/>
    <property type="match status" value="1"/>
</dbReference>
<dbReference type="KEGG" id="chyd:H4K34_12365"/>
<keyword evidence="3" id="KW-1185">Reference proteome</keyword>
<gene>
    <name evidence="2" type="ORF">H4K34_12365</name>
</gene>
<dbReference type="InterPro" id="IPR027417">
    <property type="entry name" value="P-loop_NTPase"/>
</dbReference>
<dbReference type="AlphaFoldDB" id="A0A7H0VBR7"/>
<accession>A0A7H0VBR7</accession>
<dbReference type="PANTHER" id="PTHR46844:SF1">
    <property type="entry name" value="SLR5058 PROTEIN"/>
    <property type="match status" value="1"/>
</dbReference>
<organism evidence="2 3">
    <name type="scientific">Croceimicrobium hydrocarbonivorans</name>
    <dbReference type="NCBI Taxonomy" id="2761580"/>
    <lineage>
        <taxon>Bacteria</taxon>
        <taxon>Pseudomonadati</taxon>
        <taxon>Bacteroidota</taxon>
        <taxon>Flavobacteriia</taxon>
        <taxon>Flavobacteriales</taxon>
        <taxon>Owenweeksiaceae</taxon>
        <taxon>Croceimicrobium</taxon>
    </lineage>
</organism>
<dbReference type="Proteomes" id="UP000516305">
    <property type="component" value="Chromosome"/>
</dbReference>
<evidence type="ECO:0000313" key="2">
    <source>
        <dbReference type="EMBL" id="QNR23165.1"/>
    </source>
</evidence>